<evidence type="ECO:0000256" key="7">
    <source>
        <dbReference type="PROSITE-ProRule" id="PRU00169"/>
    </source>
</evidence>
<dbReference type="PROSITE" id="PS00041">
    <property type="entry name" value="HTH_ARAC_FAMILY_1"/>
    <property type="match status" value="1"/>
</dbReference>
<dbReference type="InterPro" id="IPR015943">
    <property type="entry name" value="WD40/YVTN_repeat-like_dom_sf"/>
</dbReference>
<dbReference type="SUPFAM" id="SSF55874">
    <property type="entry name" value="ATPase domain of HSP90 chaperone/DNA topoisomerase II/histidine kinase"/>
    <property type="match status" value="1"/>
</dbReference>
<dbReference type="Pfam" id="PF02518">
    <property type="entry name" value="HATPase_c"/>
    <property type="match status" value="1"/>
</dbReference>
<dbReference type="Pfam" id="PF00072">
    <property type="entry name" value="Response_reg"/>
    <property type="match status" value="1"/>
</dbReference>
<dbReference type="PANTHER" id="PTHR43547">
    <property type="entry name" value="TWO-COMPONENT HISTIDINE KINASE"/>
    <property type="match status" value="1"/>
</dbReference>
<dbReference type="Gene3D" id="1.10.10.60">
    <property type="entry name" value="Homeodomain-like"/>
    <property type="match status" value="1"/>
</dbReference>
<dbReference type="InterPro" id="IPR013783">
    <property type="entry name" value="Ig-like_fold"/>
</dbReference>
<dbReference type="Pfam" id="PF00512">
    <property type="entry name" value="HisKA"/>
    <property type="match status" value="1"/>
</dbReference>
<dbReference type="CDD" id="cd00063">
    <property type="entry name" value="FN3"/>
    <property type="match status" value="1"/>
</dbReference>
<dbReference type="PROSITE" id="PS01124">
    <property type="entry name" value="HTH_ARAC_FAMILY_2"/>
    <property type="match status" value="1"/>
</dbReference>
<dbReference type="CDD" id="cd00082">
    <property type="entry name" value="HisKA"/>
    <property type="match status" value="1"/>
</dbReference>
<dbReference type="PRINTS" id="PR00344">
    <property type="entry name" value="BCTRLSENSOR"/>
</dbReference>
<dbReference type="Gene3D" id="1.10.287.130">
    <property type="match status" value="1"/>
</dbReference>
<evidence type="ECO:0000313" key="14">
    <source>
        <dbReference type="Proteomes" id="UP000721861"/>
    </source>
</evidence>
<protein>
    <recommendedName>
        <fullName evidence="2">histidine kinase</fullName>
        <ecNumber evidence="2">2.7.13.3</ecNumber>
    </recommendedName>
</protein>
<keyword evidence="4" id="KW-0805">Transcription regulation</keyword>
<dbReference type="Gene3D" id="3.40.50.2300">
    <property type="match status" value="1"/>
</dbReference>
<dbReference type="Gene3D" id="2.130.10.10">
    <property type="entry name" value="YVTN repeat-like/Quinoprotein amine dehydrogenase"/>
    <property type="match status" value="2"/>
</dbReference>
<dbReference type="InterPro" id="IPR018060">
    <property type="entry name" value="HTH_AraC"/>
</dbReference>
<evidence type="ECO:0000256" key="5">
    <source>
        <dbReference type="ARBA" id="ARBA00023125"/>
    </source>
</evidence>
<keyword evidence="8" id="KW-0812">Transmembrane</keyword>
<dbReference type="EC" id="2.7.13.3" evidence="2"/>
<dbReference type="Proteomes" id="UP000721861">
    <property type="component" value="Unassembled WGS sequence"/>
</dbReference>
<evidence type="ECO:0000256" key="1">
    <source>
        <dbReference type="ARBA" id="ARBA00000085"/>
    </source>
</evidence>
<feature type="signal peptide" evidence="9">
    <location>
        <begin position="1"/>
        <end position="24"/>
    </location>
</feature>
<comment type="caution">
    <text evidence="13">The sequence shown here is derived from an EMBL/GenBank/DDBJ whole genome shotgun (WGS) entry which is preliminary data.</text>
</comment>
<dbReference type="InterPro" id="IPR003661">
    <property type="entry name" value="HisK_dim/P_dom"/>
</dbReference>
<dbReference type="InterPro" id="IPR011110">
    <property type="entry name" value="Reg_prop"/>
</dbReference>
<feature type="chain" id="PRO_5046189309" description="histidine kinase" evidence="9">
    <location>
        <begin position="25"/>
        <end position="1396"/>
    </location>
</feature>
<dbReference type="SUPFAM" id="SSF46689">
    <property type="entry name" value="Homeodomain-like"/>
    <property type="match status" value="1"/>
</dbReference>
<feature type="transmembrane region" description="Helical" evidence="8">
    <location>
        <begin position="827"/>
        <end position="850"/>
    </location>
</feature>
<keyword evidence="8" id="KW-1133">Transmembrane helix</keyword>
<dbReference type="InterPro" id="IPR011006">
    <property type="entry name" value="CheY-like_superfamily"/>
</dbReference>
<dbReference type="InterPro" id="IPR005467">
    <property type="entry name" value="His_kinase_dom"/>
</dbReference>
<feature type="modified residue" description="4-aspartylphosphate" evidence="7">
    <location>
        <position position="1190"/>
    </location>
</feature>
<dbReference type="PROSITE" id="PS50110">
    <property type="entry name" value="RESPONSE_REGULATORY"/>
    <property type="match status" value="1"/>
</dbReference>
<proteinExistence type="predicted"/>
<feature type="domain" description="Response regulatory" evidence="12">
    <location>
        <begin position="1142"/>
        <end position="1257"/>
    </location>
</feature>
<keyword evidence="9" id="KW-0732">Signal</keyword>
<evidence type="ECO:0000259" key="12">
    <source>
        <dbReference type="PROSITE" id="PS50110"/>
    </source>
</evidence>
<dbReference type="Pfam" id="PF12833">
    <property type="entry name" value="HTH_18"/>
    <property type="match status" value="1"/>
</dbReference>
<dbReference type="SMART" id="SM00387">
    <property type="entry name" value="HATPase_c"/>
    <property type="match status" value="1"/>
</dbReference>
<accession>A0ABS5KEP0</accession>
<dbReference type="SMART" id="SM00342">
    <property type="entry name" value="HTH_ARAC"/>
    <property type="match status" value="1"/>
</dbReference>
<dbReference type="PROSITE" id="PS50109">
    <property type="entry name" value="HIS_KIN"/>
    <property type="match status" value="1"/>
</dbReference>
<evidence type="ECO:0000256" key="4">
    <source>
        <dbReference type="ARBA" id="ARBA00023015"/>
    </source>
</evidence>
<evidence type="ECO:0000256" key="3">
    <source>
        <dbReference type="ARBA" id="ARBA00022553"/>
    </source>
</evidence>
<keyword evidence="5" id="KW-0238">DNA-binding</keyword>
<dbReference type="Gene3D" id="3.30.565.10">
    <property type="entry name" value="Histidine kinase-like ATPase, C-terminal domain"/>
    <property type="match status" value="1"/>
</dbReference>
<evidence type="ECO:0000259" key="11">
    <source>
        <dbReference type="PROSITE" id="PS50109"/>
    </source>
</evidence>
<dbReference type="Pfam" id="PF07494">
    <property type="entry name" value="Reg_prop"/>
    <property type="match status" value="5"/>
</dbReference>
<keyword evidence="8" id="KW-0472">Membrane</keyword>
<dbReference type="InterPro" id="IPR009057">
    <property type="entry name" value="Homeodomain-like_sf"/>
</dbReference>
<dbReference type="SUPFAM" id="SSF63829">
    <property type="entry name" value="Calcium-dependent phosphotriesterase"/>
    <property type="match status" value="2"/>
</dbReference>
<dbReference type="EMBL" id="JAGUCN010000025">
    <property type="protein sequence ID" value="MBS2213342.1"/>
    <property type="molecule type" value="Genomic_DNA"/>
</dbReference>
<evidence type="ECO:0000256" key="8">
    <source>
        <dbReference type="SAM" id="Phobius"/>
    </source>
</evidence>
<organism evidence="13 14">
    <name type="scientific">Carboxylicivirga mesophila</name>
    <dbReference type="NCBI Taxonomy" id="1166478"/>
    <lineage>
        <taxon>Bacteria</taxon>
        <taxon>Pseudomonadati</taxon>
        <taxon>Bacteroidota</taxon>
        <taxon>Bacteroidia</taxon>
        <taxon>Marinilabiliales</taxon>
        <taxon>Marinilabiliaceae</taxon>
        <taxon>Carboxylicivirga</taxon>
    </lineage>
</organism>
<name>A0ABS5KEP0_9BACT</name>
<reference evidence="13 14" key="1">
    <citation type="journal article" date="2014" name="Int. J. Syst. Evol. Microbiol.">
        <title>Carboxylicivirga gen. nov. in the family Marinilabiliaceae with two novel species, Carboxylicivirga mesophila sp. nov. and Carboxylicivirga taeanensis sp. nov., and reclassification of Cytophaga fermentans as Saccharicrinis fermentans gen. nov., comb. nov.</title>
        <authorList>
            <person name="Yang S.H."/>
            <person name="Seo H.S."/>
            <person name="Woo J.H."/>
            <person name="Oh H.M."/>
            <person name="Jang H."/>
            <person name="Lee J.H."/>
            <person name="Kim S.J."/>
            <person name="Kwon K.K."/>
        </authorList>
    </citation>
    <scope>NUCLEOTIDE SEQUENCE [LARGE SCALE GENOMIC DNA]</scope>
    <source>
        <strain evidence="13 14">JCM 18290</strain>
    </source>
</reference>
<dbReference type="PANTHER" id="PTHR43547:SF2">
    <property type="entry name" value="HYBRID SIGNAL TRANSDUCTION HISTIDINE KINASE C"/>
    <property type="match status" value="1"/>
</dbReference>
<dbReference type="InterPro" id="IPR036890">
    <property type="entry name" value="HATPase_C_sf"/>
</dbReference>
<dbReference type="InterPro" id="IPR003961">
    <property type="entry name" value="FN3_dom"/>
</dbReference>
<dbReference type="SUPFAM" id="SSF52172">
    <property type="entry name" value="CheY-like"/>
    <property type="match status" value="1"/>
</dbReference>
<sequence>MYRSIRFFLLFTLFCSHIITTAQLSNYTTTNITTNDGLADNNIHCILQDSYGFMWFGSEEGLHRYDGYSVEVYRNETNNSNSIAANIVRALYEDAYGRLWIGTDGGGISIFDLQKEIFIDVQDDENFRLTSNEVFCFAPSRNNHLWVGTKNGLNHIAIGADNDKPIVSVTHYLHDPEDEKSLIYPHVYSVLEDANGTLWAGTTEGGLSRLDAGSSQFINYYAEEKKGAISSPAIMSIYEDRRGDLWFGTWAHGLNYYDRENDSFITFLHNPNDSTSISHNNVYSLCEDEDGYLWLGTYDGGINQLVRGESVRQSIFMRFKEREDALKSLFKNKVKVIYPDNQGNVWAGTLGGGVIEMSKKRDNFIQIKNEQYTYHPDELNRINQIVLSDAEELMLATKSGLYEVNKLPNNRFEFAEVLADSTKSPNLFKKNITAVYKNANGHLWVGTEGEGLMHIVLEDGVLTSFKQYTLYKPAPHKINGNNILNIFEWNGHLWVITNNGINIFDNNHQQFVYEKPDGGALFDVGEQFMAHYIDAQNRLWVGTEFEGLYCFSIEGNLEGGKLLYHFNEDSKDIALADRQVLVIADAGNGDIWVGTAKGLHRINPDKGTNVVYKEKDGLPSSAVSQIYQGADQTLWLGTLQGLARFSTELGVITPYFMPGGFLSNYFTPGKTVMLGDGLVAMPTYDGIWAFYPDSVHRNPYSAKPVIRKISLSGKEIKPNVEVNNRIILNQATALTREIVLRHNENVVQIEFAALSYFEQNKNSYMYKLEGLEEEWNVTNADHRSVIYSNLSPNTYTFRLKAANNDGEWNPEEAVLTIIIRPPFYKTWYAYLSYFVLLIAGFVFTQRLIVLRVKERERLKREKMAREKETLMHQMKIRFFTNISHEFRTPLTLINGPLQEMLEHDSTLSAATRSQLNLMKNNTDRLLRLINQLMDFRKVTQGNMHLSIRQRNITSFIKRIAESFQGIADQKHIHFDCHIDSKPLMVWFDSEKLETIIFNLLSNAFKYTPSGGHIKIEMLQMKNKQLQLKVSDTGSGVPDKDKERIFERFFQSDQNQSIGGAGTGVGLSLVKELVDMHKGAIWIEDNEPVGTVFIIDLCVDKAMFNADEIIEESQQQDTTDYRTEDVKTEVAQPIVTESGDKPKVLVVEDQADLRAHLCNVLKMHYRVDEAANGVEGLEKASSSLPDIIITDVMMPEMDGFTFCGKLRKNVITSHIPIIMLTALDNIDSKREGLETGADAYVVKPFDKQLLVSQIQNLLTNRQLLKARFKEQWDFVEEIATTSTDQQFVNRAIQTVEENMADANFNVSELVKKMNVSRTLLHMKLRELTGQSTSEFIRTIRLKQAAKLLKQGELNVSEVTYQVGFNDPKYFSKSFKSLFGVTPTLFQKGDASGGELTK</sequence>
<feature type="domain" description="Histidine kinase" evidence="11">
    <location>
        <begin position="881"/>
        <end position="1100"/>
    </location>
</feature>
<dbReference type="Pfam" id="PF07495">
    <property type="entry name" value="Y_Y_Y"/>
    <property type="match status" value="1"/>
</dbReference>
<gene>
    <name evidence="13" type="ORF">KEM09_18145</name>
</gene>
<dbReference type="InterPro" id="IPR018062">
    <property type="entry name" value="HTH_AraC-typ_CS"/>
</dbReference>
<evidence type="ECO:0000313" key="13">
    <source>
        <dbReference type="EMBL" id="MBS2213342.1"/>
    </source>
</evidence>
<evidence type="ECO:0000256" key="6">
    <source>
        <dbReference type="ARBA" id="ARBA00023163"/>
    </source>
</evidence>
<dbReference type="InterPro" id="IPR004358">
    <property type="entry name" value="Sig_transdc_His_kin-like_C"/>
</dbReference>
<dbReference type="SUPFAM" id="SSF47384">
    <property type="entry name" value="Homodimeric domain of signal transducing histidine kinase"/>
    <property type="match status" value="1"/>
</dbReference>
<dbReference type="InterPro" id="IPR001789">
    <property type="entry name" value="Sig_transdc_resp-reg_receiver"/>
</dbReference>
<dbReference type="Gene3D" id="2.60.40.10">
    <property type="entry name" value="Immunoglobulins"/>
    <property type="match status" value="1"/>
</dbReference>
<dbReference type="RefSeq" id="WP_212230466.1">
    <property type="nucleotide sequence ID" value="NZ_JAGUCN010000025.1"/>
</dbReference>
<dbReference type="InterPro" id="IPR036097">
    <property type="entry name" value="HisK_dim/P_sf"/>
</dbReference>
<dbReference type="SMART" id="SM00388">
    <property type="entry name" value="HisKA"/>
    <property type="match status" value="1"/>
</dbReference>
<feature type="domain" description="HTH araC/xylS-type" evidence="10">
    <location>
        <begin position="1288"/>
        <end position="1387"/>
    </location>
</feature>
<comment type="catalytic activity">
    <reaction evidence="1">
        <text>ATP + protein L-histidine = ADP + protein N-phospho-L-histidine.</text>
        <dbReference type="EC" id="2.7.13.3"/>
    </reaction>
</comment>
<evidence type="ECO:0000256" key="9">
    <source>
        <dbReference type="SAM" id="SignalP"/>
    </source>
</evidence>
<dbReference type="InterPro" id="IPR011123">
    <property type="entry name" value="Y_Y_Y"/>
</dbReference>
<evidence type="ECO:0000259" key="10">
    <source>
        <dbReference type="PROSITE" id="PS01124"/>
    </source>
</evidence>
<dbReference type="SMART" id="SM00448">
    <property type="entry name" value="REC"/>
    <property type="match status" value="1"/>
</dbReference>
<dbReference type="InterPro" id="IPR003594">
    <property type="entry name" value="HATPase_dom"/>
</dbReference>
<dbReference type="CDD" id="cd17574">
    <property type="entry name" value="REC_OmpR"/>
    <property type="match status" value="1"/>
</dbReference>
<keyword evidence="6" id="KW-0804">Transcription</keyword>
<evidence type="ECO:0000256" key="2">
    <source>
        <dbReference type="ARBA" id="ARBA00012438"/>
    </source>
</evidence>
<keyword evidence="14" id="KW-1185">Reference proteome</keyword>
<keyword evidence="3 7" id="KW-0597">Phosphoprotein</keyword>